<dbReference type="AlphaFoldDB" id="A0A0F5MQ73"/>
<feature type="domain" description="Glutamyl/glutaminyl-tRNA synthetase class Ib catalytic" evidence="9">
    <location>
        <begin position="3"/>
        <end position="291"/>
    </location>
</feature>
<accession>A0A0F5MQ73</accession>
<dbReference type="PANTHER" id="PTHR43311">
    <property type="entry name" value="GLUTAMATE--TRNA LIGASE"/>
    <property type="match status" value="1"/>
</dbReference>
<feature type="short sequence motif" description="'KMSKS' region" evidence="8">
    <location>
        <begin position="238"/>
        <end position="242"/>
    </location>
</feature>
<dbReference type="PATRIC" id="fig|1607817.3.peg.159"/>
<dbReference type="GO" id="GO:0004818">
    <property type="term" value="F:glutamate-tRNA ligase activity"/>
    <property type="evidence" value="ECO:0007669"/>
    <property type="project" value="UniProtKB-UniRule"/>
</dbReference>
<dbReference type="InterPro" id="IPR045462">
    <property type="entry name" value="aa-tRNA-synth_I_cd-bd"/>
</dbReference>
<dbReference type="InterPro" id="IPR001412">
    <property type="entry name" value="aa-tRNA-synth_I_CS"/>
</dbReference>
<dbReference type="Pfam" id="PF00749">
    <property type="entry name" value="tRNA-synt_1c"/>
    <property type="match status" value="1"/>
</dbReference>
<evidence type="ECO:0000256" key="2">
    <source>
        <dbReference type="ARBA" id="ARBA00022490"/>
    </source>
</evidence>
<evidence type="ECO:0000313" key="11">
    <source>
        <dbReference type="EMBL" id="KKB96724.1"/>
    </source>
</evidence>
<sequence length="444" mass="51003">MLITRFAPSPTGLLHIGNARTALVNYLFTRKHGGTFMLRIDDTDLVRSKKEHEDAIIEDLKWLGIKWEVFARQSERLDRYELIKNLLIEQGRLYECFESAEEIEVKRKLLLSRGMPPIYDRAALKVTQEQKDQFKKEGKKPHYRFLLKDQPIKWHDLVRGDVAFEGSKLSDPILIREDGSMTYILTSVVDDIDFNITNIVRGEDHVTNTAIQIQIFEALDAKIPTFAHTSLFKTKDAKMSKRTGGFDIRSLREEGIEPLAIECLLARLGTSMAVEPKGSLEELIEEFDFDKYGRAPANYDKLDLERLNHKIIFHMEFAKVSKRLKELEINDIDEDFWQMVKGNLNKLSDIKLWWKICKEALEPIIEDKELLNMAIELFPEGDIDDSSWGVWTKLVANKSGKNGKALFMPLRQALTAMDHGPELKHLLPLIGRDKALKRLAGGVA</sequence>
<dbReference type="SUPFAM" id="SSF48163">
    <property type="entry name" value="An anticodon-binding domain of class I aminoacyl-tRNA synthetases"/>
    <property type="match status" value="1"/>
</dbReference>
<reference evidence="11 12" key="1">
    <citation type="submission" date="2015-02" db="EMBL/GenBank/DDBJ databases">
        <title>Single cell genomics of a rare environmental alphaproteobacterium provides unique insights into Rickettsiaceae evolution.</title>
        <authorList>
            <person name="Martijn J."/>
            <person name="Schulz F."/>
            <person name="Zaremba-Niedzwiedzka K."/>
            <person name="Viklund J."/>
            <person name="Stepanauskas R."/>
            <person name="Andersson S.G.E."/>
            <person name="Horn M."/>
            <person name="Guy L."/>
            <person name="Ettema T.J.G."/>
        </authorList>
    </citation>
    <scope>NUCLEOTIDE SEQUENCE [LARGE SCALE GENOMIC DNA]</scope>
    <source>
        <strain evidence="11 12">SCGC AAA041-L04</strain>
    </source>
</reference>
<evidence type="ECO:0000256" key="5">
    <source>
        <dbReference type="ARBA" id="ARBA00022840"/>
    </source>
</evidence>
<dbReference type="NCBIfam" id="TIGR00464">
    <property type="entry name" value="gltX_bact"/>
    <property type="match status" value="1"/>
</dbReference>
<feature type="short sequence motif" description="'HIGH' region" evidence="8">
    <location>
        <begin position="8"/>
        <end position="18"/>
    </location>
</feature>
<comment type="function">
    <text evidence="8">Catalyzes the attachment of glutamate to tRNA(Glu) in a two-step reaction: glutamate is first activated by ATP to form Glu-AMP and then transferred to the acceptor end of tRNA(Glu).</text>
</comment>
<protein>
    <recommendedName>
        <fullName evidence="8">Glutamate--tRNA ligase</fullName>
        <ecNumber evidence="8">6.1.1.17</ecNumber>
    </recommendedName>
    <alternativeName>
        <fullName evidence="8">Glutamyl-tRNA synthetase</fullName>
        <shortName evidence="8">GluRS</shortName>
    </alternativeName>
</protein>
<comment type="subcellular location">
    <subcellularLocation>
        <location evidence="8">Cytoplasm</location>
    </subcellularLocation>
</comment>
<evidence type="ECO:0000256" key="4">
    <source>
        <dbReference type="ARBA" id="ARBA00022741"/>
    </source>
</evidence>
<dbReference type="InterPro" id="IPR008925">
    <property type="entry name" value="aa_tRNA-synth_I_cd-bd_sf"/>
</dbReference>
<keyword evidence="5 8" id="KW-0067">ATP-binding</keyword>
<feature type="domain" description="Aminoacyl-tRNA synthetase class I anticodon-binding" evidence="10">
    <location>
        <begin position="367"/>
        <end position="440"/>
    </location>
</feature>
<keyword evidence="6 8" id="KW-0648">Protein biosynthesis</keyword>
<dbReference type="PRINTS" id="PR00987">
    <property type="entry name" value="TRNASYNTHGLU"/>
</dbReference>
<evidence type="ECO:0000259" key="10">
    <source>
        <dbReference type="Pfam" id="PF19269"/>
    </source>
</evidence>
<comment type="caution">
    <text evidence="11">The sequence shown here is derived from an EMBL/GenBank/DDBJ whole genome shotgun (WGS) entry which is preliminary data.</text>
</comment>
<evidence type="ECO:0000256" key="6">
    <source>
        <dbReference type="ARBA" id="ARBA00022917"/>
    </source>
</evidence>
<comment type="subunit">
    <text evidence="8">Monomer.</text>
</comment>
<dbReference type="InterPro" id="IPR020751">
    <property type="entry name" value="aa-tRNA-synth_I_codon-bd_sub2"/>
</dbReference>
<dbReference type="PANTHER" id="PTHR43311:SF2">
    <property type="entry name" value="GLUTAMATE--TRNA LIGASE, MITOCHONDRIAL-RELATED"/>
    <property type="match status" value="1"/>
</dbReference>
<comment type="caution">
    <text evidence="8">Lacks conserved residue(s) required for the propagation of feature annotation.</text>
</comment>
<dbReference type="GO" id="GO:0006424">
    <property type="term" value="P:glutamyl-tRNA aminoacylation"/>
    <property type="evidence" value="ECO:0007669"/>
    <property type="project" value="UniProtKB-UniRule"/>
</dbReference>
<keyword evidence="2 8" id="KW-0963">Cytoplasm</keyword>
<dbReference type="InterPro" id="IPR014729">
    <property type="entry name" value="Rossmann-like_a/b/a_fold"/>
</dbReference>
<dbReference type="InterPro" id="IPR000924">
    <property type="entry name" value="Glu/Gln-tRNA-synth"/>
</dbReference>
<evidence type="ECO:0000259" key="9">
    <source>
        <dbReference type="Pfam" id="PF00749"/>
    </source>
</evidence>
<name>A0A0F5MQ73_9RICK</name>
<dbReference type="GO" id="GO:0005737">
    <property type="term" value="C:cytoplasm"/>
    <property type="evidence" value="ECO:0007669"/>
    <property type="project" value="UniProtKB-SubCell"/>
</dbReference>
<dbReference type="InterPro" id="IPR004527">
    <property type="entry name" value="Glu-tRNA-ligase_bac/mito"/>
</dbReference>
<dbReference type="InterPro" id="IPR020058">
    <property type="entry name" value="Glu/Gln-tRNA-synth_Ib_cat-dom"/>
</dbReference>
<dbReference type="EMBL" id="JYHA01000028">
    <property type="protein sequence ID" value="KKB96724.1"/>
    <property type="molecule type" value="Genomic_DNA"/>
</dbReference>
<comment type="catalytic activity">
    <reaction evidence="8">
        <text>tRNA(Glu) + L-glutamate + ATP = L-glutamyl-tRNA(Glu) + AMP + diphosphate</text>
        <dbReference type="Rhea" id="RHEA:23540"/>
        <dbReference type="Rhea" id="RHEA-COMP:9663"/>
        <dbReference type="Rhea" id="RHEA-COMP:9680"/>
        <dbReference type="ChEBI" id="CHEBI:29985"/>
        <dbReference type="ChEBI" id="CHEBI:30616"/>
        <dbReference type="ChEBI" id="CHEBI:33019"/>
        <dbReference type="ChEBI" id="CHEBI:78442"/>
        <dbReference type="ChEBI" id="CHEBI:78520"/>
        <dbReference type="ChEBI" id="CHEBI:456215"/>
        <dbReference type="EC" id="6.1.1.17"/>
    </reaction>
</comment>
<organism evidence="11 12">
    <name type="scientific">Candidatus Arcanibacter lacustris</name>
    <dbReference type="NCBI Taxonomy" id="1607817"/>
    <lineage>
        <taxon>Bacteria</taxon>
        <taxon>Pseudomonadati</taxon>
        <taxon>Pseudomonadota</taxon>
        <taxon>Alphaproteobacteria</taxon>
        <taxon>Rickettsiales</taxon>
        <taxon>Candidatus Arcanibacter</taxon>
    </lineage>
</organism>
<keyword evidence="12" id="KW-1185">Reference proteome</keyword>
<dbReference type="InterPro" id="IPR049940">
    <property type="entry name" value="GluQ/Sye"/>
</dbReference>
<evidence type="ECO:0000256" key="7">
    <source>
        <dbReference type="ARBA" id="ARBA00023146"/>
    </source>
</evidence>
<dbReference type="SUPFAM" id="SSF52374">
    <property type="entry name" value="Nucleotidylyl transferase"/>
    <property type="match status" value="1"/>
</dbReference>
<dbReference type="GO" id="GO:0000049">
    <property type="term" value="F:tRNA binding"/>
    <property type="evidence" value="ECO:0007669"/>
    <property type="project" value="InterPro"/>
</dbReference>
<dbReference type="Gene3D" id="1.10.10.350">
    <property type="match status" value="1"/>
</dbReference>
<keyword evidence="3 8" id="KW-0436">Ligase</keyword>
<dbReference type="Proteomes" id="UP000033358">
    <property type="component" value="Unassembled WGS sequence"/>
</dbReference>
<evidence type="ECO:0000256" key="8">
    <source>
        <dbReference type="HAMAP-Rule" id="MF_00022"/>
    </source>
</evidence>
<proteinExistence type="inferred from homology"/>
<dbReference type="GO" id="GO:0005524">
    <property type="term" value="F:ATP binding"/>
    <property type="evidence" value="ECO:0007669"/>
    <property type="project" value="UniProtKB-UniRule"/>
</dbReference>
<evidence type="ECO:0000313" key="12">
    <source>
        <dbReference type="Proteomes" id="UP000033358"/>
    </source>
</evidence>
<dbReference type="HAMAP" id="MF_00022">
    <property type="entry name" value="Glu_tRNA_synth_type1"/>
    <property type="match status" value="1"/>
</dbReference>
<dbReference type="EC" id="6.1.1.17" evidence="8"/>
<dbReference type="Gene3D" id="3.40.50.620">
    <property type="entry name" value="HUPs"/>
    <property type="match status" value="1"/>
</dbReference>
<keyword evidence="4 8" id="KW-0547">Nucleotide-binding</keyword>
<evidence type="ECO:0000256" key="3">
    <source>
        <dbReference type="ARBA" id="ARBA00022598"/>
    </source>
</evidence>
<feature type="binding site" evidence="8">
    <location>
        <position position="241"/>
    </location>
    <ligand>
        <name>ATP</name>
        <dbReference type="ChEBI" id="CHEBI:30616"/>
    </ligand>
</feature>
<dbReference type="PROSITE" id="PS00178">
    <property type="entry name" value="AA_TRNA_LIGASE_I"/>
    <property type="match status" value="1"/>
</dbReference>
<gene>
    <name evidence="11" type="primary">gltX1</name>
    <name evidence="8" type="synonym">gltX</name>
    <name evidence="11" type="ORF">SZ25_00158</name>
</gene>
<dbReference type="Pfam" id="PF19269">
    <property type="entry name" value="Anticodon_2"/>
    <property type="match status" value="1"/>
</dbReference>
<keyword evidence="7 8" id="KW-0030">Aminoacyl-tRNA synthetase</keyword>
<comment type="similarity">
    <text evidence="1 8">Belongs to the class-I aminoacyl-tRNA synthetase family. Glutamate--tRNA ligase type 1 subfamily.</text>
</comment>
<evidence type="ECO:0000256" key="1">
    <source>
        <dbReference type="ARBA" id="ARBA00007894"/>
    </source>
</evidence>